<feature type="domain" description="FAS1" evidence="3">
    <location>
        <begin position="24"/>
        <end position="204"/>
    </location>
</feature>
<feature type="chain" id="PRO_5034111643" evidence="2">
    <location>
        <begin position="21"/>
        <end position="394"/>
    </location>
</feature>
<gene>
    <name evidence="4" type="ORF">F53441_6674</name>
</gene>
<organism evidence="4 5">
    <name type="scientific">Fusarium austroafricanum</name>
    <dbReference type="NCBI Taxonomy" id="2364996"/>
    <lineage>
        <taxon>Eukaryota</taxon>
        <taxon>Fungi</taxon>
        <taxon>Dikarya</taxon>
        <taxon>Ascomycota</taxon>
        <taxon>Pezizomycotina</taxon>
        <taxon>Sordariomycetes</taxon>
        <taxon>Hypocreomycetidae</taxon>
        <taxon>Hypocreales</taxon>
        <taxon>Nectriaceae</taxon>
        <taxon>Fusarium</taxon>
        <taxon>Fusarium concolor species complex</taxon>
    </lineage>
</organism>
<dbReference type="SUPFAM" id="SSF82153">
    <property type="entry name" value="FAS1 domain"/>
    <property type="match status" value="2"/>
</dbReference>
<dbReference type="Pfam" id="PF02469">
    <property type="entry name" value="Fasciclin"/>
    <property type="match status" value="2"/>
</dbReference>
<dbReference type="Gene3D" id="2.30.180.10">
    <property type="entry name" value="FAS1 domain"/>
    <property type="match status" value="2"/>
</dbReference>
<dbReference type="PROSITE" id="PS50213">
    <property type="entry name" value="FAS1"/>
    <property type="match status" value="2"/>
</dbReference>
<protein>
    <submittedName>
        <fullName evidence="4">Transforming growth factor-beta-induced protein ig-h3</fullName>
    </submittedName>
</protein>
<dbReference type="PANTHER" id="PTHR10900">
    <property type="entry name" value="PERIOSTIN-RELATED"/>
    <property type="match status" value="1"/>
</dbReference>
<evidence type="ECO:0000256" key="2">
    <source>
        <dbReference type="SAM" id="SignalP"/>
    </source>
</evidence>
<evidence type="ECO:0000259" key="3">
    <source>
        <dbReference type="PROSITE" id="PS50213"/>
    </source>
</evidence>
<dbReference type="EMBL" id="JAADJG010000256">
    <property type="protein sequence ID" value="KAF4450156.1"/>
    <property type="molecule type" value="Genomic_DNA"/>
</dbReference>
<feature type="compositionally biased region" description="Low complexity" evidence="1">
    <location>
        <begin position="348"/>
        <end position="368"/>
    </location>
</feature>
<feature type="domain" description="FAS1" evidence="3">
    <location>
        <begin position="209"/>
        <end position="336"/>
    </location>
</feature>
<comment type="caution">
    <text evidence="4">The sequence shown here is derived from an EMBL/GenBank/DDBJ whole genome shotgun (WGS) entry which is preliminary data.</text>
</comment>
<keyword evidence="5" id="KW-1185">Reference proteome</keyword>
<feature type="signal peptide" evidence="2">
    <location>
        <begin position="1"/>
        <end position="20"/>
    </location>
</feature>
<proteinExistence type="predicted"/>
<name>A0A8H4KHB8_9HYPO</name>
<evidence type="ECO:0000313" key="4">
    <source>
        <dbReference type="EMBL" id="KAF4450156.1"/>
    </source>
</evidence>
<dbReference type="AlphaFoldDB" id="A0A8H4KHB8"/>
<keyword evidence="2" id="KW-0732">Signal</keyword>
<sequence>MRGFFYTKAATLAFLSLSSAQTLPEDLDKAIADYDSLSTFRSILSAAPQVLIETLSDQGSNITVLIPTNEAIKSYLKDAEVSDVTELNQTDLKIFFSYHILSASLESSDFDQERGLSVPTLLQSSEFNNRTAGPQIQSQFGKDAGGQVVFASKGKRSGKRAAGDISGPTVDIRAGMEQNVQMTAVDGSWGAKNASKFQVVDKVLLPPRPCSTTVQNTGDKRLTALNGALNKAGLWPALDASKNVTCLAPSTQAFKDAGSPDVKLSKQDLGGALLAHTLDEVTYSNYLRDGQVIGTLNKTEVKVTIRGDDIYFNNAKVIEANVLTNNGLIHILDSVIEAGGKPNGTGTGTASATSSESEPTSSSTTVSSDKGNSGGSLTVGLWPLSALITAYMLF</sequence>
<accession>A0A8H4KHB8</accession>
<evidence type="ECO:0000313" key="5">
    <source>
        <dbReference type="Proteomes" id="UP000605986"/>
    </source>
</evidence>
<dbReference type="Proteomes" id="UP000605986">
    <property type="component" value="Unassembled WGS sequence"/>
</dbReference>
<evidence type="ECO:0000256" key="1">
    <source>
        <dbReference type="SAM" id="MobiDB-lite"/>
    </source>
</evidence>
<dbReference type="InterPro" id="IPR000782">
    <property type="entry name" value="FAS1_domain"/>
</dbReference>
<dbReference type="InterPro" id="IPR050904">
    <property type="entry name" value="Adhesion/Biosynth-related"/>
</dbReference>
<reference evidence="4" key="1">
    <citation type="submission" date="2020-01" db="EMBL/GenBank/DDBJ databases">
        <title>Identification and distribution of gene clusters putatively required for synthesis of sphingolipid metabolism inhibitors in phylogenetically diverse species of the filamentous fungus Fusarium.</title>
        <authorList>
            <person name="Kim H.-S."/>
            <person name="Busman M."/>
            <person name="Brown D.W."/>
            <person name="Divon H."/>
            <person name="Uhlig S."/>
            <person name="Proctor R.H."/>
        </authorList>
    </citation>
    <scope>NUCLEOTIDE SEQUENCE</scope>
    <source>
        <strain evidence="4">NRRL 53441</strain>
    </source>
</reference>
<dbReference type="OrthoDB" id="286301at2759"/>
<dbReference type="SMART" id="SM00554">
    <property type="entry name" value="FAS1"/>
    <property type="match status" value="2"/>
</dbReference>
<feature type="region of interest" description="Disordered" evidence="1">
    <location>
        <begin position="342"/>
        <end position="373"/>
    </location>
</feature>
<dbReference type="InterPro" id="IPR036378">
    <property type="entry name" value="FAS1_dom_sf"/>
</dbReference>
<dbReference type="PANTHER" id="PTHR10900:SF77">
    <property type="entry name" value="FI19380P1"/>
    <property type="match status" value="1"/>
</dbReference>